<organism evidence="2 3">
    <name type="scientific">Klebsiella michiganensis</name>
    <dbReference type="NCBI Taxonomy" id="1134687"/>
    <lineage>
        <taxon>Bacteria</taxon>
        <taxon>Pseudomonadati</taxon>
        <taxon>Pseudomonadota</taxon>
        <taxon>Gammaproteobacteria</taxon>
        <taxon>Enterobacterales</taxon>
        <taxon>Enterobacteriaceae</taxon>
        <taxon>Klebsiella/Raoultella group</taxon>
        <taxon>Klebsiella</taxon>
    </lineage>
</organism>
<dbReference type="PANTHER" id="PTHR18964">
    <property type="entry name" value="ROK (REPRESSOR, ORF, KINASE) FAMILY"/>
    <property type="match status" value="1"/>
</dbReference>
<dbReference type="SUPFAM" id="SSF53067">
    <property type="entry name" value="Actin-like ATPase domain"/>
    <property type="match status" value="1"/>
</dbReference>
<dbReference type="Proteomes" id="UP000234505">
    <property type="component" value="Unassembled WGS sequence"/>
</dbReference>
<keyword evidence="1" id="KW-0119">Carbohydrate metabolism</keyword>
<protein>
    <submittedName>
        <fullName evidence="2">Transcriptional regulator</fullName>
    </submittedName>
</protein>
<dbReference type="Pfam" id="PF00480">
    <property type="entry name" value="ROK"/>
    <property type="match status" value="1"/>
</dbReference>
<evidence type="ECO:0000256" key="1">
    <source>
        <dbReference type="ARBA" id="ARBA00023277"/>
    </source>
</evidence>
<dbReference type="GO" id="GO:0004396">
    <property type="term" value="F:hexokinase activity"/>
    <property type="evidence" value="ECO:0007669"/>
    <property type="project" value="TreeGrafter"/>
</dbReference>
<dbReference type="PANTHER" id="PTHR18964:SF174">
    <property type="entry name" value="D-ALLOSE KINASE-RELATED"/>
    <property type="match status" value="1"/>
</dbReference>
<evidence type="ECO:0000313" key="3">
    <source>
        <dbReference type="Proteomes" id="UP000234505"/>
    </source>
</evidence>
<gene>
    <name evidence="2" type="ORF">CWN50_23575</name>
</gene>
<dbReference type="EMBL" id="PIDS01000992">
    <property type="protein sequence ID" value="PLL29927.1"/>
    <property type="molecule type" value="Genomic_DNA"/>
</dbReference>
<dbReference type="InterPro" id="IPR043129">
    <property type="entry name" value="ATPase_NBD"/>
</dbReference>
<feature type="non-terminal residue" evidence="2">
    <location>
        <position position="254"/>
    </location>
</feature>
<dbReference type="InterPro" id="IPR049874">
    <property type="entry name" value="ROK_cs"/>
</dbReference>
<comment type="caution">
    <text evidence="2">The sequence shown here is derived from an EMBL/GenBank/DDBJ whole genome shotgun (WGS) entry which is preliminary data.</text>
</comment>
<evidence type="ECO:0000313" key="2">
    <source>
        <dbReference type="EMBL" id="PLL29927.1"/>
    </source>
</evidence>
<proteinExistence type="predicted"/>
<sequence length="254" mass="27034">MKYLGLDIGGSKIAAVVMDEQGHEWRRFRVETRKQTRQQFIATLVALITAIGDELAQPLAIGIALPGSISPQTGRIRNANIQVINGCRLQDELEQRLGQPVVLANDGNCFALSEACDGAGADYSLVFGMTLGTGCGGGIALNRQIFPGASGIAAECGHITLPGYQEVNDGPPERCYCGKYNCVESFISGTGLSARYRLMTRQVLSSQAIIARALEGEHAACDQVLRFRQQLARTLATVVNLIDPGVIVLGGGLS</sequence>
<dbReference type="AlphaFoldDB" id="A0A2J4QFT5"/>
<reference evidence="2 3" key="2">
    <citation type="submission" date="2018-01" db="EMBL/GenBank/DDBJ databases">
        <title>Genomic study of Klebsiella pneumoniae.</title>
        <authorList>
            <person name="Yang Y."/>
            <person name="Bicalho R."/>
        </authorList>
    </citation>
    <scope>NUCLEOTIDE SEQUENCE [LARGE SCALE GENOMIC DNA]</scope>
    <source>
        <strain evidence="2 3">A11</strain>
    </source>
</reference>
<dbReference type="Gene3D" id="3.30.420.40">
    <property type="match status" value="2"/>
</dbReference>
<dbReference type="InterPro" id="IPR000600">
    <property type="entry name" value="ROK"/>
</dbReference>
<reference evidence="2 3" key="1">
    <citation type="submission" date="2017-11" db="EMBL/GenBank/DDBJ databases">
        <authorList>
            <person name="Han C.G."/>
        </authorList>
    </citation>
    <scope>NUCLEOTIDE SEQUENCE [LARGE SCALE GENOMIC DNA]</scope>
    <source>
        <strain evidence="2 3">A11</strain>
    </source>
</reference>
<name>A0A2J4QFT5_9ENTR</name>
<accession>A0A2J4QFT5</accession>
<dbReference type="PROSITE" id="PS01125">
    <property type="entry name" value="ROK"/>
    <property type="match status" value="1"/>
</dbReference>